<reference evidence="2" key="1">
    <citation type="submission" date="2021-05" db="EMBL/GenBank/DDBJ databases">
        <authorList>
            <person name="Alioto T."/>
            <person name="Alioto T."/>
            <person name="Gomez Garrido J."/>
        </authorList>
    </citation>
    <scope>NUCLEOTIDE SEQUENCE</scope>
</reference>
<feature type="compositionally biased region" description="Basic and acidic residues" evidence="1">
    <location>
        <begin position="1"/>
        <end position="16"/>
    </location>
</feature>
<dbReference type="AlphaFoldDB" id="A0A8D8D8L1"/>
<organism evidence="2">
    <name type="scientific">Culex pipiens</name>
    <name type="common">House mosquito</name>
    <dbReference type="NCBI Taxonomy" id="7175"/>
    <lineage>
        <taxon>Eukaryota</taxon>
        <taxon>Metazoa</taxon>
        <taxon>Ecdysozoa</taxon>
        <taxon>Arthropoda</taxon>
        <taxon>Hexapoda</taxon>
        <taxon>Insecta</taxon>
        <taxon>Pterygota</taxon>
        <taxon>Neoptera</taxon>
        <taxon>Endopterygota</taxon>
        <taxon>Diptera</taxon>
        <taxon>Nematocera</taxon>
        <taxon>Culicoidea</taxon>
        <taxon>Culicidae</taxon>
        <taxon>Culicinae</taxon>
        <taxon>Culicini</taxon>
        <taxon>Culex</taxon>
        <taxon>Culex</taxon>
    </lineage>
</organism>
<feature type="compositionally biased region" description="Low complexity" evidence="1">
    <location>
        <begin position="79"/>
        <end position="91"/>
    </location>
</feature>
<feature type="compositionally biased region" description="Basic and acidic residues" evidence="1">
    <location>
        <begin position="37"/>
        <end position="73"/>
    </location>
</feature>
<proteinExistence type="predicted"/>
<name>A0A8D8D8L1_CULPI</name>
<accession>A0A8D8D8L1</accession>
<dbReference type="EMBL" id="HBUE01259512">
    <property type="protein sequence ID" value="CAG6558347.1"/>
    <property type="molecule type" value="Transcribed_RNA"/>
</dbReference>
<dbReference type="EMBL" id="HBUE01154466">
    <property type="protein sequence ID" value="CAG6507018.1"/>
    <property type="molecule type" value="Transcribed_RNA"/>
</dbReference>
<evidence type="ECO:0000256" key="1">
    <source>
        <dbReference type="SAM" id="MobiDB-lite"/>
    </source>
</evidence>
<evidence type="ECO:0000313" key="2">
    <source>
        <dbReference type="EMBL" id="CAG6507018.1"/>
    </source>
</evidence>
<protein>
    <submittedName>
        <fullName evidence="2">(northern house mosquito) hypothetical protein</fullName>
    </submittedName>
</protein>
<sequence>MQQYERLHWDHLRSDGRQQTLPRGRHPAAQPGPHRAGRVEQQRAVRGDGRPRGHRGQQHDRRLYRERPGRNAGDDVLQVPPAAGGVAEPGGLCEAEDASGRPGRRLQLQRSLLKIA</sequence>
<feature type="region of interest" description="Disordered" evidence="1">
    <location>
        <begin position="1"/>
        <end position="105"/>
    </location>
</feature>